<dbReference type="Proteomes" id="UP000183982">
    <property type="component" value="Unassembled WGS sequence"/>
</dbReference>
<reference evidence="2" key="1">
    <citation type="submission" date="2016-11" db="EMBL/GenBank/DDBJ databases">
        <authorList>
            <person name="Varghese N."/>
            <person name="Submissions S."/>
        </authorList>
    </citation>
    <scope>NUCLEOTIDE SEQUENCE [LARGE SCALE GENOMIC DNA]</scope>
    <source>
        <strain evidence="2">DSM 100564</strain>
    </source>
</reference>
<gene>
    <name evidence="1" type="ORF">SAMN05444000_1128</name>
</gene>
<evidence type="ECO:0000313" key="1">
    <source>
        <dbReference type="EMBL" id="SHJ70916.1"/>
    </source>
</evidence>
<accession>A0A1M6LI86</accession>
<dbReference type="AlphaFoldDB" id="A0A1M6LI86"/>
<keyword evidence="2" id="KW-1185">Reference proteome</keyword>
<protein>
    <submittedName>
        <fullName evidence="1">Uncharacterized protein</fullName>
    </submittedName>
</protein>
<dbReference type="EMBL" id="FQZQ01000012">
    <property type="protein sequence ID" value="SHJ70916.1"/>
    <property type="molecule type" value="Genomic_DNA"/>
</dbReference>
<sequence length="41" mass="4598">MFDSRVKAVKEGGSEFLLAAPAQNPRELTKILLTRQQIRKG</sequence>
<proteinExistence type="predicted"/>
<name>A0A1M6LI86_9RHOB</name>
<evidence type="ECO:0000313" key="2">
    <source>
        <dbReference type="Proteomes" id="UP000183982"/>
    </source>
</evidence>
<organism evidence="1 2">
    <name type="scientific">Shimia gijangensis</name>
    <dbReference type="NCBI Taxonomy" id="1470563"/>
    <lineage>
        <taxon>Bacteria</taxon>
        <taxon>Pseudomonadati</taxon>
        <taxon>Pseudomonadota</taxon>
        <taxon>Alphaproteobacteria</taxon>
        <taxon>Rhodobacterales</taxon>
        <taxon>Roseobacteraceae</taxon>
    </lineage>
</organism>